<sequence>MMSEVKTSEVILWRRLARNASFLVMEVSMKLISLRMAKIATLSFGLMSRPVNVKERVQRKKERSTKSSSSKLHRD</sequence>
<evidence type="ECO:0000256" key="1">
    <source>
        <dbReference type="SAM" id="MobiDB-lite"/>
    </source>
</evidence>
<evidence type="ECO:0000313" key="2">
    <source>
        <dbReference type="EMBL" id="KAK1438945.1"/>
    </source>
</evidence>
<proteinExistence type="predicted"/>
<accession>A0AAD8P4T4</accession>
<reference evidence="2" key="1">
    <citation type="journal article" date="2023" name="bioRxiv">
        <title>Improved chromosome-level genome assembly for marigold (Tagetes erecta).</title>
        <authorList>
            <person name="Jiang F."/>
            <person name="Yuan L."/>
            <person name="Wang S."/>
            <person name="Wang H."/>
            <person name="Xu D."/>
            <person name="Wang A."/>
            <person name="Fan W."/>
        </authorList>
    </citation>
    <scope>NUCLEOTIDE SEQUENCE</scope>
    <source>
        <strain evidence="2">WSJ</strain>
        <tissue evidence="2">Leaf</tissue>
    </source>
</reference>
<dbReference type="Proteomes" id="UP001229421">
    <property type="component" value="Unassembled WGS sequence"/>
</dbReference>
<keyword evidence="3" id="KW-1185">Reference proteome</keyword>
<feature type="region of interest" description="Disordered" evidence="1">
    <location>
        <begin position="54"/>
        <end position="75"/>
    </location>
</feature>
<comment type="caution">
    <text evidence="2">The sequence shown here is derived from an EMBL/GenBank/DDBJ whole genome shotgun (WGS) entry which is preliminary data.</text>
</comment>
<dbReference type="AlphaFoldDB" id="A0AAD8P4T4"/>
<evidence type="ECO:0000313" key="3">
    <source>
        <dbReference type="Proteomes" id="UP001229421"/>
    </source>
</evidence>
<feature type="compositionally biased region" description="Low complexity" evidence="1">
    <location>
        <begin position="66"/>
        <end position="75"/>
    </location>
</feature>
<dbReference type="EMBL" id="JAUHHV010000001">
    <property type="protein sequence ID" value="KAK1438945.1"/>
    <property type="molecule type" value="Genomic_DNA"/>
</dbReference>
<protein>
    <submittedName>
        <fullName evidence="2">Uncharacterized protein</fullName>
    </submittedName>
</protein>
<name>A0AAD8P4T4_TARER</name>
<organism evidence="2 3">
    <name type="scientific">Tagetes erecta</name>
    <name type="common">African marigold</name>
    <dbReference type="NCBI Taxonomy" id="13708"/>
    <lineage>
        <taxon>Eukaryota</taxon>
        <taxon>Viridiplantae</taxon>
        <taxon>Streptophyta</taxon>
        <taxon>Embryophyta</taxon>
        <taxon>Tracheophyta</taxon>
        <taxon>Spermatophyta</taxon>
        <taxon>Magnoliopsida</taxon>
        <taxon>eudicotyledons</taxon>
        <taxon>Gunneridae</taxon>
        <taxon>Pentapetalae</taxon>
        <taxon>asterids</taxon>
        <taxon>campanulids</taxon>
        <taxon>Asterales</taxon>
        <taxon>Asteraceae</taxon>
        <taxon>Asteroideae</taxon>
        <taxon>Heliantheae alliance</taxon>
        <taxon>Tageteae</taxon>
        <taxon>Tagetes</taxon>
    </lineage>
</organism>
<gene>
    <name evidence="2" type="ORF">QVD17_04758</name>
</gene>